<feature type="domain" description="Bacillithiol biosynthesis BshC C-terminal coiled-coil" evidence="4">
    <location>
        <begin position="381"/>
        <end position="530"/>
    </location>
</feature>
<dbReference type="Pfam" id="PF10079">
    <property type="entry name" value="Rossmann-like_BshC"/>
    <property type="match status" value="1"/>
</dbReference>
<evidence type="ECO:0000259" key="4">
    <source>
        <dbReference type="Pfam" id="PF24850"/>
    </source>
</evidence>
<dbReference type="InterPro" id="IPR055399">
    <property type="entry name" value="CC_BshC"/>
</dbReference>
<proteinExistence type="inferred from homology"/>
<keyword evidence="1 2" id="KW-0436">Ligase</keyword>
<dbReference type="EMBL" id="QKTW01000018">
    <property type="protein sequence ID" value="PZF72414.1"/>
    <property type="molecule type" value="Genomic_DNA"/>
</dbReference>
<dbReference type="AlphaFoldDB" id="A0A2W2AWQ8"/>
<organism evidence="5 6">
    <name type="scientific">Taibaiella soli</name>
    <dbReference type="NCBI Taxonomy" id="1649169"/>
    <lineage>
        <taxon>Bacteria</taxon>
        <taxon>Pseudomonadati</taxon>
        <taxon>Bacteroidota</taxon>
        <taxon>Chitinophagia</taxon>
        <taxon>Chitinophagales</taxon>
        <taxon>Chitinophagaceae</taxon>
        <taxon>Taibaiella</taxon>
    </lineage>
</organism>
<comment type="caution">
    <text evidence="5">The sequence shown here is derived from an EMBL/GenBank/DDBJ whole genome shotgun (WGS) entry which is preliminary data.</text>
</comment>
<reference evidence="5 6" key="1">
    <citation type="submission" date="2018-06" db="EMBL/GenBank/DDBJ databases">
        <title>Mucibacter soli gen. nov., sp. nov., a new member of the family Chitinophagaceae producing mucin.</title>
        <authorList>
            <person name="Kim M.-K."/>
            <person name="Park S."/>
            <person name="Kim T.-S."/>
            <person name="Joung Y."/>
            <person name="Han J.-H."/>
            <person name="Kim S.B."/>
        </authorList>
    </citation>
    <scope>NUCLEOTIDE SEQUENCE [LARGE SCALE GENOMIC DNA]</scope>
    <source>
        <strain evidence="5 6">R1-15</strain>
    </source>
</reference>
<comment type="similarity">
    <text evidence="2">Belongs to the BshC family.</text>
</comment>
<feature type="domain" description="Bacillithiol biosynthesis BshC N-terminal Rossmann-like" evidence="3">
    <location>
        <begin position="4"/>
        <end position="373"/>
    </location>
</feature>
<dbReference type="InterPro" id="IPR055398">
    <property type="entry name" value="Rossmann-like_BshC"/>
</dbReference>
<dbReference type="RefSeq" id="WP_110999509.1">
    <property type="nucleotide sequence ID" value="NZ_QKTW01000018.1"/>
</dbReference>
<gene>
    <name evidence="2 5" type="primary">bshC</name>
    <name evidence="5" type="ORF">DN068_13760</name>
</gene>
<sequence>MPIQFHYLPYSDTGYFSNLVNDYLNQRETLKPFYTFAPDVKGMQEAIEARSKYPVDRSTLVSVLKKQYEQLPVYDAVQQNIALLANENTFTVCTAHQPNLMTGYLYFIYKIVHAIKLAEVLKEQYPDKDFVPVYYMGSEDNDLDELGTFQYESRKFVWQADGQTGAVGRMSTESLKPLIADLFKLLGPPGENLDALKEIIERSYLQHKTIADATQYLVNELFGRYGLIVLNPDEAALKKNYVAIMKEDLLLNTANTIVSEQVAQLGEHYKIQAHPRPINLFYLKDQLRERIEKTDGYWHVLNTDIRWNEKELMAEIDAYPERFSPNVILRGMFQETILPDVAFIGGGAEVAYWLQLKTLFDHYEVFFPAIHLRQSALWIDAPEERLRCQLQFSISDIFKPELDLIRAYITTHGEGDWQTGGESHAIDAILGELKQKATDLDITLKASSEAVIAKVKYQLQVLEKKMLRAEKRKMQTQLLKITRLKETLFPKRGLQERVGNFMPWFLNYGYEYFDVLKAEMHPFDPQFLVVVHSNV</sequence>
<dbReference type="InterPro" id="IPR011199">
    <property type="entry name" value="Bacillithiol_biosynth_BshC"/>
</dbReference>
<evidence type="ECO:0000313" key="6">
    <source>
        <dbReference type="Proteomes" id="UP000248745"/>
    </source>
</evidence>
<evidence type="ECO:0000256" key="2">
    <source>
        <dbReference type="HAMAP-Rule" id="MF_01867"/>
    </source>
</evidence>
<dbReference type="EC" id="6.-.-.-" evidence="2"/>
<protein>
    <recommendedName>
        <fullName evidence="2">Putative cysteine ligase BshC</fullName>
        <ecNumber evidence="2">6.-.-.-</ecNumber>
    </recommendedName>
</protein>
<dbReference type="OrthoDB" id="9765151at2"/>
<feature type="coiled-coil region" evidence="2">
    <location>
        <begin position="452"/>
        <end position="479"/>
    </location>
</feature>
<dbReference type="GO" id="GO:0016874">
    <property type="term" value="F:ligase activity"/>
    <property type="evidence" value="ECO:0007669"/>
    <property type="project" value="UniProtKB-UniRule"/>
</dbReference>
<keyword evidence="2" id="KW-0175">Coiled coil</keyword>
<dbReference type="NCBIfam" id="TIGR03998">
    <property type="entry name" value="thiol_BshC"/>
    <property type="match status" value="1"/>
</dbReference>
<evidence type="ECO:0000313" key="5">
    <source>
        <dbReference type="EMBL" id="PZF72414.1"/>
    </source>
</evidence>
<dbReference type="PIRSF" id="PIRSF012535">
    <property type="entry name" value="UCP012535"/>
    <property type="match status" value="1"/>
</dbReference>
<dbReference type="Pfam" id="PF24850">
    <property type="entry name" value="CC_BshC"/>
    <property type="match status" value="1"/>
</dbReference>
<dbReference type="HAMAP" id="MF_01867">
    <property type="entry name" value="BshC"/>
    <property type="match status" value="1"/>
</dbReference>
<name>A0A2W2AWQ8_9BACT</name>
<evidence type="ECO:0000259" key="3">
    <source>
        <dbReference type="Pfam" id="PF10079"/>
    </source>
</evidence>
<accession>A0A2W2AWQ8</accession>
<keyword evidence="6" id="KW-1185">Reference proteome</keyword>
<dbReference type="Proteomes" id="UP000248745">
    <property type="component" value="Unassembled WGS sequence"/>
</dbReference>
<evidence type="ECO:0000256" key="1">
    <source>
        <dbReference type="ARBA" id="ARBA00022598"/>
    </source>
</evidence>